<accession>A0A2A4X1C4</accession>
<evidence type="ECO:0000313" key="3">
    <source>
        <dbReference type="EMBL" id="PCI76306.1"/>
    </source>
</evidence>
<evidence type="ECO:0000256" key="1">
    <source>
        <dbReference type="ARBA" id="ARBA00038310"/>
    </source>
</evidence>
<sequence length="341" mass="38074">MSRAAHAQPMPDWLSLTDEAALEPDLPIIDPHHHLWDRPGNRYMLEDLLLDTSAHNVRQTVFVECTSMYRADGPEELKVVGETEFVQGVAAKSASGGYGETRVATGIVGSADLRLGDRVAAVLEAQIAASPQRFRGIRHRAAWADLSVTPNRAADAPNHILLDPEFRKGYAHLRTYGLSFEGWLYHTHIADLTDLAKAFPDTTIIFNHLGGPIGIGSYAGRRDEVFAAWKPAVAELAKCPNVVAKVGGIQMVVNGYGWHERDKPPTSEQLLQTNQDWYHYIIDQFGPERCMFESNFPVDKLSCSYTVLWNQFKKLTTGYSTDERAALFHDTAQRVYRLPNV</sequence>
<reference evidence="4" key="1">
    <citation type="submission" date="2017-08" db="EMBL/GenBank/DDBJ databases">
        <title>A dynamic microbial community with high functional redundancy inhabits the cold, oxic subseafloor aquifer.</title>
        <authorList>
            <person name="Tully B.J."/>
            <person name="Wheat C.G."/>
            <person name="Glazer B.T."/>
            <person name="Huber J.A."/>
        </authorList>
    </citation>
    <scope>NUCLEOTIDE SEQUENCE [LARGE SCALE GENOMIC DNA]</scope>
</reference>
<dbReference type="PANTHER" id="PTHR43569">
    <property type="entry name" value="AMIDOHYDROLASE"/>
    <property type="match status" value="1"/>
</dbReference>
<dbReference type="Pfam" id="PF04909">
    <property type="entry name" value="Amidohydro_2"/>
    <property type="match status" value="1"/>
</dbReference>
<dbReference type="SUPFAM" id="SSF51556">
    <property type="entry name" value="Metallo-dependent hydrolases"/>
    <property type="match status" value="1"/>
</dbReference>
<proteinExistence type="inferred from homology"/>
<keyword evidence="3" id="KW-0378">Hydrolase</keyword>
<dbReference type="AlphaFoldDB" id="A0A2A4X1C4"/>
<evidence type="ECO:0000259" key="2">
    <source>
        <dbReference type="Pfam" id="PF04909"/>
    </source>
</evidence>
<comment type="similarity">
    <text evidence="1">Belongs to the metallo-dependent hydrolases superfamily.</text>
</comment>
<gene>
    <name evidence="3" type="ORF">COB20_10970</name>
</gene>
<dbReference type="Gene3D" id="3.20.20.140">
    <property type="entry name" value="Metal-dependent hydrolases"/>
    <property type="match status" value="1"/>
</dbReference>
<dbReference type="InterPro" id="IPR032466">
    <property type="entry name" value="Metal_Hydrolase"/>
</dbReference>
<comment type="caution">
    <text evidence="3">The sequence shown here is derived from an EMBL/GenBank/DDBJ whole genome shotgun (WGS) entry which is preliminary data.</text>
</comment>
<feature type="domain" description="Amidohydrolase-related" evidence="2">
    <location>
        <begin position="29"/>
        <end position="338"/>
    </location>
</feature>
<dbReference type="EMBL" id="NVUL01000059">
    <property type="protein sequence ID" value="PCI76306.1"/>
    <property type="molecule type" value="Genomic_DNA"/>
</dbReference>
<protein>
    <submittedName>
        <fullName evidence="3">Amidohydrolase</fullName>
    </submittedName>
</protein>
<dbReference type="InterPro" id="IPR052350">
    <property type="entry name" value="Metallo-dep_Lactonases"/>
</dbReference>
<dbReference type="InterPro" id="IPR006680">
    <property type="entry name" value="Amidohydro-rel"/>
</dbReference>
<evidence type="ECO:0000313" key="4">
    <source>
        <dbReference type="Proteomes" id="UP000218767"/>
    </source>
</evidence>
<dbReference type="PANTHER" id="PTHR43569:SF1">
    <property type="entry name" value="BLL3371 PROTEIN"/>
    <property type="match status" value="1"/>
</dbReference>
<name>A0A2A4X1C4_9GAMM</name>
<organism evidence="3 4">
    <name type="scientific">SAR86 cluster bacterium</name>
    <dbReference type="NCBI Taxonomy" id="2030880"/>
    <lineage>
        <taxon>Bacteria</taxon>
        <taxon>Pseudomonadati</taxon>
        <taxon>Pseudomonadota</taxon>
        <taxon>Gammaproteobacteria</taxon>
        <taxon>SAR86 cluster</taxon>
    </lineage>
</organism>
<dbReference type="GO" id="GO:0016787">
    <property type="term" value="F:hydrolase activity"/>
    <property type="evidence" value="ECO:0007669"/>
    <property type="project" value="UniProtKB-KW"/>
</dbReference>
<dbReference type="Proteomes" id="UP000218767">
    <property type="component" value="Unassembled WGS sequence"/>
</dbReference>